<gene>
    <name evidence="5" type="ORF">LZC95_11515</name>
</gene>
<accession>A0ABZ2KM78</accession>
<dbReference type="InterPro" id="IPR006558">
    <property type="entry name" value="LamG-like"/>
</dbReference>
<proteinExistence type="predicted"/>
<evidence type="ECO:0000256" key="1">
    <source>
        <dbReference type="ARBA" id="ARBA00022729"/>
    </source>
</evidence>
<dbReference type="EMBL" id="CP089982">
    <property type="protein sequence ID" value="WXA97461.1"/>
    <property type="molecule type" value="Genomic_DNA"/>
</dbReference>
<evidence type="ECO:0000256" key="2">
    <source>
        <dbReference type="ARBA" id="ARBA00023157"/>
    </source>
</evidence>
<dbReference type="SMART" id="SM00560">
    <property type="entry name" value="LamGL"/>
    <property type="match status" value="1"/>
</dbReference>
<dbReference type="RefSeq" id="WP_394848078.1">
    <property type="nucleotide sequence ID" value="NZ_CP089982.1"/>
</dbReference>
<keyword evidence="1" id="KW-0732">Signal</keyword>
<dbReference type="Pfam" id="PF13385">
    <property type="entry name" value="Laminin_G_3"/>
    <property type="match status" value="1"/>
</dbReference>
<dbReference type="InterPro" id="IPR013320">
    <property type="entry name" value="ConA-like_dom_sf"/>
</dbReference>
<evidence type="ECO:0000313" key="6">
    <source>
        <dbReference type="Proteomes" id="UP001379533"/>
    </source>
</evidence>
<keyword evidence="6" id="KW-1185">Reference proteome</keyword>
<keyword evidence="2" id="KW-1015">Disulfide bond</keyword>
<evidence type="ECO:0000256" key="3">
    <source>
        <dbReference type="SAM" id="MobiDB-lite"/>
    </source>
</evidence>
<reference evidence="5 6" key="1">
    <citation type="submission" date="2021-12" db="EMBL/GenBank/DDBJ databases">
        <title>Discovery of the Pendulisporaceae a myxobacterial family with distinct sporulation behavior and unique specialized metabolism.</title>
        <authorList>
            <person name="Garcia R."/>
            <person name="Popoff A."/>
            <person name="Bader C.D."/>
            <person name="Loehr J."/>
            <person name="Walesch S."/>
            <person name="Walt C."/>
            <person name="Boldt J."/>
            <person name="Bunk B."/>
            <person name="Haeckl F.J.F.P.J."/>
            <person name="Gunesch A.P."/>
            <person name="Birkelbach J."/>
            <person name="Nuebel U."/>
            <person name="Pietschmann T."/>
            <person name="Bach T."/>
            <person name="Mueller R."/>
        </authorList>
    </citation>
    <scope>NUCLEOTIDE SEQUENCE [LARGE SCALE GENOMIC DNA]</scope>
    <source>
        <strain evidence="5 6">MSr12523</strain>
    </source>
</reference>
<organism evidence="5 6">
    <name type="scientific">Pendulispora brunnea</name>
    <dbReference type="NCBI Taxonomy" id="2905690"/>
    <lineage>
        <taxon>Bacteria</taxon>
        <taxon>Pseudomonadati</taxon>
        <taxon>Myxococcota</taxon>
        <taxon>Myxococcia</taxon>
        <taxon>Myxococcales</taxon>
        <taxon>Sorangiineae</taxon>
        <taxon>Pendulisporaceae</taxon>
        <taxon>Pendulispora</taxon>
    </lineage>
</organism>
<evidence type="ECO:0000313" key="5">
    <source>
        <dbReference type="EMBL" id="WXA97461.1"/>
    </source>
</evidence>
<protein>
    <submittedName>
        <fullName evidence="5">LamG domain-containing protein</fullName>
    </submittedName>
</protein>
<feature type="domain" description="LamG-like jellyroll fold" evidence="4">
    <location>
        <begin position="156"/>
        <end position="290"/>
    </location>
</feature>
<sequence>MPCLVALITGCSFLADLELPSGGESPRGGDGGGPPFTDNPLPDGGNSSFDASESDVRDSGTVSDAATDRNDAKPPPPPPPTYANEVMADHPSAYWRFGDSSGNSARDSAGSTPGTYEGGFSLGGAGVVSNDTSVRLDGQRNSHIRLGDIFDFSNNASCTLEAWARWAGGSTGHVLSKRASDRGGTGYALFVTSADGNQAQWTYLRQNGDQGDTVTFRTAASTAWVHVVATYDGNVGRLYLNGAEVASSSFRDSLVGGQSELYLGNSASGSGGFNGQLDELAIYDHVVSADRIRVHYKAADSK</sequence>
<dbReference type="Gene3D" id="2.60.120.200">
    <property type="match status" value="1"/>
</dbReference>
<dbReference type="Proteomes" id="UP001379533">
    <property type="component" value="Chromosome"/>
</dbReference>
<feature type="compositionally biased region" description="Polar residues" evidence="3">
    <location>
        <begin position="100"/>
        <end position="114"/>
    </location>
</feature>
<dbReference type="SUPFAM" id="SSF49899">
    <property type="entry name" value="Concanavalin A-like lectins/glucanases"/>
    <property type="match status" value="1"/>
</dbReference>
<evidence type="ECO:0000259" key="4">
    <source>
        <dbReference type="SMART" id="SM00560"/>
    </source>
</evidence>
<name>A0ABZ2KM78_9BACT</name>
<feature type="compositionally biased region" description="Gly residues" evidence="3">
    <location>
        <begin position="25"/>
        <end position="34"/>
    </location>
</feature>
<feature type="region of interest" description="Disordered" evidence="3">
    <location>
        <begin position="18"/>
        <end position="117"/>
    </location>
</feature>